<organism evidence="9 10">
    <name type="scientific">Kingdonia uniflora</name>
    <dbReference type="NCBI Taxonomy" id="39325"/>
    <lineage>
        <taxon>Eukaryota</taxon>
        <taxon>Viridiplantae</taxon>
        <taxon>Streptophyta</taxon>
        <taxon>Embryophyta</taxon>
        <taxon>Tracheophyta</taxon>
        <taxon>Spermatophyta</taxon>
        <taxon>Magnoliopsida</taxon>
        <taxon>Ranunculales</taxon>
        <taxon>Circaeasteraceae</taxon>
        <taxon>Kingdonia</taxon>
    </lineage>
</organism>
<feature type="region of interest" description="Disordered" evidence="7">
    <location>
        <begin position="1"/>
        <end position="32"/>
    </location>
</feature>
<dbReference type="Pfam" id="PF07777">
    <property type="entry name" value="MFMR"/>
    <property type="match status" value="1"/>
</dbReference>
<dbReference type="Pfam" id="PF16596">
    <property type="entry name" value="MFMR_assoc"/>
    <property type="match status" value="1"/>
</dbReference>
<evidence type="ECO:0000256" key="1">
    <source>
        <dbReference type="ARBA" id="ARBA00004123"/>
    </source>
</evidence>
<evidence type="ECO:0000256" key="3">
    <source>
        <dbReference type="ARBA" id="ARBA00023015"/>
    </source>
</evidence>
<dbReference type="InterPro" id="IPR004827">
    <property type="entry name" value="bZIP"/>
</dbReference>
<accession>A0A7J7M495</accession>
<feature type="compositionally biased region" description="Basic and acidic residues" evidence="7">
    <location>
        <begin position="353"/>
        <end position="364"/>
    </location>
</feature>
<comment type="caution">
    <text evidence="9">The sequence shown here is derived from an EMBL/GenBank/DDBJ whole genome shotgun (WGS) entry which is preliminary data.</text>
</comment>
<evidence type="ECO:0000256" key="2">
    <source>
        <dbReference type="ARBA" id="ARBA00007163"/>
    </source>
</evidence>
<evidence type="ECO:0000313" key="9">
    <source>
        <dbReference type="EMBL" id="KAF6149693.1"/>
    </source>
</evidence>
<dbReference type="CDD" id="cd14702">
    <property type="entry name" value="bZIP_plant_GBF1"/>
    <property type="match status" value="1"/>
</dbReference>
<evidence type="ECO:0000256" key="4">
    <source>
        <dbReference type="ARBA" id="ARBA00023125"/>
    </source>
</evidence>
<evidence type="ECO:0000313" key="10">
    <source>
        <dbReference type="Proteomes" id="UP000541444"/>
    </source>
</evidence>
<dbReference type="FunFam" id="1.20.5.170:FF:000020">
    <property type="entry name" value="BZIP transcription factor"/>
    <property type="match status" value="1"/>
</dbReference>
<keyword evidence="5" id="KW-0804">Transcription</keyword>
<dbReference type="InterPro" id="IPR044827">
    <property type="entry name" value="GBF-like"/>
</dbReference>
<protein>
    <recommendedName>
        <fullName evidence="8">BZIP domain-containing protein</fullName>
    </recommendedName>
</protein>
<dbReference type="PROSITE" id="PS00036">
    <property type="entry name" value="BZIP_BASIC"/>
    <property type="match status" value="1"/>
</dbReference>
<feature type="region of interest" description="Disordered" evidence="7">
    <location>
        <begin position="269"/>
        <end position="292"/>
    </location>
</feature>
<comment type="subcellular location">
    <subcellularLocation>
        <location evidence="1">Nucleus</location>
    </subcellularLocation>
</comment>
<proteinExistence type="inferred from homology"/>
<evidence type="ECO:0000256" key="7">
    <source>
        <dbReference type="SAM" id="MobiDB-lite"/>
    </source>
</evidence>
<sequence>MSSQEESTTAKSSKQVTSTQETPTTPVYPDWSTSMQAYYGAGGTPPTFFPSTVPSSPSPHPYLWPSQHFMQPYGTPLPYPAIYTHGGLYTHPNIAAGAAPVPTETEGKGSEGKNRVSKKKSKGSSGTGVVGGKSGEGGKIASSSGNDGASQSAESGSDGSSDSSDENNNQQEALKKRTFDQMLADGKDFMCANARSDNTAQYNNVNVPVSVPGMPATNLNIGMELWNQSSVGSIPMKARQNTANVSLPVLPSAMGDGAVPGHPWVQDERELKKQKRKQSNRESARRSRLRKQAECEELQVKVEKLTNENGRIALEMQRLAQECEKLKNENASMKEQLNQSCEPSMLLLQDVESNGHEQESEREINSVSNENGNLFNSNDNLESDPN</sequence>
<feature type="region of interest" description="Disordered" evidence="7">
    <location>
        <begin position="351"/>
        <end position="386"/>
    </location>
</feature>
<dbReference type="Gene3D" id="1.20.5.170">
    <property type="match status" value="1"/>
</dbReference>
<feature type="compositionally biased region" description="Gly residues" evidence="7">
    <location>
        <begin position="125"/>
        <end position="138"/>
    </location>
</feature>
<evidence type="ECO:0000259" key="8">
    <source>
        <dbReference type="PROSITE" id="PS50217"/>
    </source>
</evidence>
<feature type="compositionally biased region" description="Basic and acidic residues" evidence="7">
    <location>
        <begin position="105"/>
        <end position="114"/>
    </location>
</feature>
<evidence type="ECO:0000256" key="6">
    <source>
        <dbReference type="ARBA" id="ARBA00023242"/>
    </source>
</evidence>
<dbReference type="EMBL" id="JACGCM010001782">
    <property type="protein sequence ID" value="KAF6149693.1"/>
    <property type="molecule type" value="Genomic_DNA"/>
</dbReference>
<dbReference type="GO" id="GO:0005634">
    <property type="term" value="C:nucleus"/>
    <property type="evidence" value="ECO:0007669"/>
    <property type="project" value="UniProtKB-SubCell"/>
</dbReference>
<feature type="compositionally biased region" description="Low complexity" evidence="7">
    <location>
        <begin position="139"/>
        <end position="171"/>
    </location>
</feature>
<keyword evidence="3" id="KW-0805">Transcription regulation</keyword>
<dbReference type="InterPro" id="IPR012900">
    <property type="entry name" value="MFMR"/>
</dbReference>
<feature type="compositionally biased region" description="Polar residues" evidence="7">
    <location>
        <begin position="365"/>
        <end position="380"/>
    </location>
</feature>
<keyword evidence="10" id="KW-1185">Reference proteome</keyword>
<dbReference type="PANTHER" id="PTHR45967:SF20">
    <property type="entry name" value="G-BOX-BINDING FACTOR 1"/>
    <property type="match status" value="1"/>
</dbReference>
<dbReference type="InterPro" id="IPR046347">
    <property type="entry name" value="bZIP_sf"/>
</dbReference>
<reference evidence="9 10" key="1">
    <citation type="journal article" date="2020" name="IScience">
        <title>Genome Sequencing of the Endangered Kingdonia uniflora (Circaeasteraceae, Ranunculales) Reveals Potential Mechanisms of Evolutionary Specialization.</title>
        <authorList>
            <person name="Sun Y."/>
            <person name="Deng T."/>
            <person name="Zhang A."/>
            <person name="Moore M.J."/>
            <person name="Landis J.B."/>
            <person name="Lin N."/>
            <person name="Zhang H."/>
            <person name="Zhang X."/>
            <person name="Huang J."/>
            <person name="Zhang X."/>
            <person name="Sun H."/>
            <person name="Wang H."/>
        </authorList>
    </citation>
    <scope>NUCLEOTIDE SEQUENCE [LARGE SCALE GENOMIC DNA]</scope>
    <source>
        <strain evidence="9">TB1705</strain>
        <tissue evidence="9">Leaf</tissue>
    </source>
</reference>
<dbReference type="GO" id="GO:0000976">
    <property type="term" value="F:transcription cis-regulatory region binding"/>
    <property type="evidence" value="ECO:0007669"/>
    <property type="project" value="UniProtKB-ARBA"/>
</dbReference>
<dbReference type="InterPro" id="IPR045314">
    <property type="entry name" value="bZIP_plant_GBF1"/>
</dbReference>
<dbReference type="PANTHER" id="PTHR45967">
    <property type="entry name" value="G-BOX-BINDING FACTOR 3-RELATED"/>
    <property type="match status" value="1"/>
</dbReference>
<dbReference type="SUPFAM" id="SSF57959">
    <property type="entry name" value="Leucine zipper domain"/>
    <property type="match status" value="1"/>
</dbReference>
<feature type="region of interest" description="Disordered" evidence="7">
    <location>
        <begin position="99"/>
        <end position="171"/>
    </location>
</feature>
<dbReference type="Pfam" id="PF00170">
    <property type="entry name" value="bZIP_1"/>
    <property type="match status" value="1"/>
</dbReference>
<dbReference type="Proteomes" id="UP000541444">
    <property type="component" value="Unassembled WGS sequence"/>
</dbReference>
<dbReference type="SMART" id="SM00338">
    <property type="entry name" value="BRLZ"/>
    <property type="match status" value="1"/>
</dbReference>
<dbReference type="AlphaFoldDB" id="A0A7J7M495"/>
<evidence type="ECO:0000256" key="5">
    <source>
        <dbReference type="ARBA" id="ARBA00023163"/>
    </source>
</evidence>
<keyword evidence="6" id="KW-0539">Nucleus</keyword>
<dbReference type="OrthoDB" id="1642657at2759"/>
<feature type="domain" description="BZIP" evidence="8">
    <location>
        <begin position="270"/>
        <end position="333"/>
    </location>
</feature>
<gene>
    <name evidence="9" type="ORF">GIB67_017426</name>
</gene>
<feature type="compositionally biased region" description="Basic and acidic residues" evidence="7">
    <location>
        <begin position="279"/>
        <end position="292"/>
    </location>
</feature>
<comment type="similarity">
    <text evidence="2">Belongs to the bZIP family.</text>
</comment>
<dbReference type="GO" id="GO:0003700">
    <property type="term" value="F:DNA-binding transcription factor activity"/>
    <property type="evidence" value="ECO:0007669"/>
    <property type="project" value="InterPro"/>
</dbReference>
<name>A0A7J7M495_9MAGN</name>
<dbReference type="PROSITE" id="PS50217">
    <property type="entry name" value="BZIP"/>
    <property type="match status" value="1"/>
</dbReference>
<keyword evidence="4" id="KW-0238">DNA-binding</keyword>